<organism evidence="9 10">
    <name type="scientific">Methylotuvimicrobium alcaliphilum (strain DSM 19304 / NCIMB 14124 / VKM B-2133 / 20Z)</name>
    <name type="common">Methylomicrobium alcaliphilum</name>
    <dbReference type="NCBI Taxonomy" id="1091494"/>
    <lineage>
        <taxon>Bacteria</taxon>
        <taxon>Pseudomonadati</taxon>
        <taxon>Pseudomonadota</taxon>
        <taxon>Gammaproteobacteria</taxon>
        <taxon>Methylococcales</taxon>
        <taxon>Methylococcaceae</taxon>
        <taxon>Methylotuvimicrobium</taxon>
    </lineage>
</organism>
<feature type="chain" id="PRO_5003467974" evidence="7">
    <location>
        <begin position="27"/>
        <end position="1031"/>
    </location>
</feature>
<evidence type="ECO:0000256" key="6">
    <source>
        <dbReference type="RuleBase" id="RU003355"/>
    </source>
</evidence>
<evidence type="ECO:0000256" key="2">
    <source>
        <dbReference type="ARBA" id="ARBA00022670"/>
    </source>
</evidence>
<keyword evidence="7" id="KW-0732">Signal</keyword>
<evidence type="ECO:0000256" key="4">
    <source>
        <dbReference type="ARBA" id="ARBA00022825"/>
    </source>
</evidence>
<comment type="similarity">
    <text evidence="1 5 6">Belongs to the peptidase S8 family.</text>
</comment>
<reference evidence="10" key="1">
    <citation type="journal article" date="2012" name="J. Bacteriol.">
        <title>Genome sequence of the haloalkaliphilic methanotrophic bacterium Methylomicrobium alcaliphilum 20Z.</title>
        <authorList>
            <person name="Vuilleumier S."/>
            <person name="Khmelenina V.N."/>
            <person name="Bringel F."/>
            <person name="Reshetnikov A.S."/>
            <person name="Lajus A."/>
            <person name="Mangenot S."/>
            <person name="Rouy Z."/>
            <person name="Op den Camp H.J."/>
            <person name="Jetten M.S."/>
            <person name="Dispirito A.A."/>
            <person name="Dunfield P."/>
            <person name="Klotz M.G."/>
            <person name="Semrau J.D."/>
            <person name="Stein L.Y."/>
            <person name="Barbe V."/>
            <person name="Medigue C."/>
            <person name="Trotsenko Y.A."/>
            <person name="Kalyuzhnaya M.G."/>
        </authorList>
    </citation>
    <scope>NUCLEOTIDE SEQUENCE [LARGE SCALE GENOMIC DNA]</scope>
    <source>
        <strain evidence="10">DSM 19304 / NCIMB 14124 / VKM B-2133 / 20Z</strain>
    </source>
</reference>
<dbReference type="GO" id="GO:0006508">
    <property type="term" value="P:proteolysis"/>
    <property type="evidence" value="ECO:0007669"/>
    <property type="project" value="UniProtKB-KW"/>
</dbReference>
<dbReference type="SUPFAM" id="SSF52743">
    <property type="entry name" value="Subtilisin-like"/>
    <property type="match status" value="1"/>
</dbReference>
<evidence type="ECO:0000256" key="1">
    <source>
        <dbReference type="ARBA" id="ARBA00011073"/>
    </source>
</evidence>
<dbReference type="AlphaFoldDB" id="G4SU44"/>
<dbReference type="PANTHER" id="PTHR43806:SF11">
    <property type="entry name" value="CEREVISIN-RELATED"/>
    <property type="match status" value="1"/>
</dbReference>
<keyword evidence="10" id="KW-1185">Reference proteome</keyword>
<dbReference type="PROSITE" id="PS51892">
    <property type="entry name" value="SUBTILASE"/>
    <property type="match status" value="1"/>
</dbReference>
<gene>
    <name evidence="9" type="ordered locus">MEALZ_2265</name>
</gene>
<feature type="domain" description="Peptidase S8/S53" evidence="8">
    <location>
        <begin position="499"/>
        <end position="815"/>
    </location>
</feature>
<dbReference type="KEGG" id="mah:MEALZ_2265"/>
<dbReference type="Proteomes" id="UP000008315">
    <property type="component" value="Chromosome"/>
</dbReference>
<feature type="active site" description="Charge relay system" evidence="5">
    <location>
        <position position="503"/>
    </location>
</feature>
<dbReference type="InterPro" id="IPR022398">
    <property type="entry name" value="Peptidase_S8_His-AS"/>
</dbReference>
<dbReference type="PROSITE" id="PS00138">
    <property type="entry name" value="SUBTILASE_SER"/>
    <property type="match status" value="1"/>
</dbReference>
<protein>
    <submittedName>
        <fullName evidence="9">Subtilisin</fullName>
        <ecNumber evidence="9">3.4.21.62</ecNumber>
    </submittedName>
</protein>
<sequence length="1031" mass="113398">MKKLLRQAGYLILLTLPSLFPGKTFAIAPEISPDYTLVSKQRISRTVFEYTFNVTLINHGEAIQNVSATVTSSSPHTTIMGDGRVKFNNADANATLVGNNTVVFRQDRLYPFNPEDLHWTIHYDPATPAVGEVDGVIDGYANSSMKRKARVGTTIDFTTYYRFSTKGEAKQPFTLRLNRTVKPAGGISFIRDTNGREFQTNQNNHIHETTDELLIGEQPGEYVVTTTATVVETGQSFTATAKVRVYGEDEPMLGFSMDLRRLLAEDSFGEQTVLVGIGGSENTLTQISSVKLRQQESGENIDLNFVSSKSTDRVGLYSLKYEGTLFVDTSQADRCFSYVVVAETSQGEAVSDPEKVCITGFPIGYDRAKRNAISEPITGRIFANNLLLIRFREGTTEQRMREIASAVDGEIIGQSSPYYQLELHFAVPLFQNLDEIMDQLRAFPEVERVGADMKTGLLFSSPVSNDPLFQGGYQPNLERVRADEAWFVTQGSDELTHQIAVIDSGISFQHEELDGRVINGLNFVGSGDGSEDTYYHGTHVAGIIAANTGNGLGMAGIVPKNYLQAVKITEERNMWYGDLADAIKWSANLDADSPSHTPAPIINISAGVPENPTADQIAACEAYKSTYHRDGPCDAQAAKDQICNAVTEATNHNSLVVAAAGNAAANAKMFPAACSQAIAVGATELYSNERWVEIGDPNTSFADKLFWLFGDIYSFFGFEKVPESIGVIGGSNYGDWIALAAPGNDVYSTVPASKEGRRCAYGGNYDCANGTSQATPHVSGALSQVLARHPDWIEDEGINKIDKAKKRLLVTAKPLSDDGLGEGLLNIFDAVFNGDFELPDDSGEEVNENRLAEWQHWEEIDIHLHCKGVPFFGEITPPKGEKMLACGTHGVDENTFFPSVGTNIRNIIDIPEGVTELPLSFRWKVASVDLNFSRQPVIWNDQIYVKLSRVDDPSQEMILFATSLNHIMGQRNLSSVVQISPFVQTDWIMDSFSHPIPYGAGKYYLSVHVIDTYDSVGDTYIFLDDIQFRLR</sequence>
<keyword evidence="4 5" id="KW-0720">Serine protease</keyword>
<feature type="active site" description="Charge relay system" evidence="5">
    <location>
        <position position="772"/>
    </location>
</feature>
<dbReference type="InterPro" id="IPR023828">
    <property type="entry name" value="Peptidase_S8_Ser-AS"/>
</dbReference>
<dbReference type="InterPro" id="IPR050131">
    <property type="entry name" value="Peptidase_S8_subtilisin-like"/>
</dbReference>
<dbReference type="PROSITE" id="PS00137">
    <property type="entry name" value="SUBTILASE_HIS"/>
    <property type="match status" value="1"/>
</dbReference>
<dbReference type="PATRIC" id="fig|271065.3.peg.2328"/>
<dbReference type="Pfam" id="PF00082">
    <property type="entry name" value="Peptidase_S8"/>
    <property type="match status" value="1"/>
</dbReference>
<evidence type="ECO:0000256" key="7">
    <source>
        <dbReference type="SAM" id="SignalP"/>
    </source>
</evidence>
<evidence type="ECO:0000256" key="3">
    <source>
        <dbReference type="ARBA" id="ARBA00022801"/>
    </source>
</evidence>
<dbReference type="EMBL" id="FO082060">
    <property type="protein sequence ID" value="CCE23950.1"/>
    <property type="molecule type" value="Genomic_DNA"/>
</dbReference>
<dbReference type="HOGENOM" id="CLU_294207_0_0_6"/>
<accession>G4SU44</accession>
<feature type="active site" description="Charge relay system" evidence="5">
    <location>
        <position position="536"/>
    </location>
</feature>
<name>G4SU44_META2</name>
<feature type="signal peptide" evidence="7">
    <location>
        <begin position="1"/>
        <end position="26"/>
    </location>
</feature>
<evidence type="ECO:0000259" key="8">
    <source>
        <dbReference type="Pfam" id="PF00082"/>
    </source>
</evidence>
<dbReference type="Gene3D" id="3.40.50.200">
    <property type="entry name" value="Peptidase S8/S53 domain"/>
    <property type="match status" value="1"/>
</dbReference>
<evidence type="ECO:0000313" key="10">
    <source>
        <dbReference type="Proteomes" id="UP000008315"/>
    </source>
</evidence>
<dbReference type="GO" id="GO:0004252">
    <property type="term" value="F:serine-type endopeptidase activity"/>
    <property type="evidence" value="ECO:0007669"/>
    <property type="project" value="UniProtKB-UniRule"/>
</dbReference>
<dbReference type="RefSeq" id="WP_014148732.1">
    <property type="nucleotide sequence ID" value="NC_016112.1"/>
</dbReference>
<evidence type="ECO:0000256" key="5">
    <source>
        <dbReference type="PROSITE-ProRule" id="PRU01240"/>
    </source>
</evidence>
<keyword evidence="3 5" id="KW-0378">Hydrolase</keyword>
<dbReference type="EC" id="3.4.21.62" evidence="9"/>
<proteinExistence type="inferred from homology"/>
<dbReference type="PRINTS" id="PR00723">
    <property type="entry name" value="SUBTILISIN"/>
</dbReference>
<dbReference type="STRING" id="1091494.MEALZ_2265"/>
<keyword evidence="2 5" id="KW-0645">Protease</keyword>
<dbReference type="InterPro" id="IPR023827">
    <property type="entry name" value="Peptidase_S8_Asp-AS"/>
</dbReference>
<dbReference type="InterPro" id="IPR036852">
    <property type="entry name" value="Peptidase_S8/S53_dom_sf"/>
</dbReference>
<dbReference type="PROSITE" id="PS00136">
    <property type="entry name" value="SUBTILASE_ASP"/>
    <property type="match status" value="1"/>
</dbReference>
<dbReference type="InterPro" id="IPR015500">
    <property type="entry name" value="Peptidase_S8_subtilisin-rel"/>
</dbReference>
<evidence type="ECO:0000313" key="9">
    <source>
        <dbReference type="EMBL" id="CCE23950.1"/>
    </source>
</evidence>
<dbReference type="InterPro" id="IPR000209">
    <property type="entry name" value="Peptidase_S8/S53_dom"/>
</dbReference>
<dbReference type="PANTHER" id="PTHR43806">
    <property type="entry name" value="PEPTIDASE S8"/>
    <property type="match status" value="1"/>
</dbReference>